<evidence type="ECO:0000256" key="1">
    <source>
        <dbReference type="ARBA" id="ARBA00022614"/>
    </source>
</evidence>
<accession>A0A328D0N9</accession>
<evidence type="ECO:0000256" key="4">
    <source>
        <dbReference type="ARBA" id="ARBA00068118"/>
    </source>
</evidence>
<dbReference type="EMBL" id="NQVE01000203">
    <property type="protein sequence ID" value="RAL39016.1"/>
    <property type="molecule type" value="Genomic_DNA"/>
</dbReference>
<dbReference type="InterPro" id="IPR003591">
    <property type="entry name" value="Leu-rich_rpt_typical-subtyp"/>
</dbReference>
<evidence type="ECO:0000313" key="6">
    <source>
        <dbReference type="EMBL" id="RAL39016.1"/>
    </source>
</evidence>
<dbReference type="InterPro" id="IPR032675">
    <property type="entry name" value="LRR_dom_sf"/>
</dbReference>
<dbReference type="SUPFAM" id="SSF52058">
    <property type="entry name" value="L domain-like"/>
    <property type="match status" value="1"/>
</dbReference>
<sequence length="526" mass="58941">MDPNPSHFPILSFVMSKLPMIGVRPAAGADEFDVEQPKPQSPLPQKPHFELTERMPHLTDPKVVAAMRLAVADVAQARSMLKSLGERPDHETVDTAKMKLSEIDAFLAKKLEEIVLTSQPPEADQQDWRSKLVEKEADCRKEADKEREMYKAVIALEEMHESYARLLKEAEKRLEKIYQVAVSGGDVNTVALEEAADTNPAVEVEVNEEIISILQEASVKGIEKVDLSRKQLTLLPESFGRIRSLVVLNLSYNQLEAVPDSISGLENLQELYLSNNLFESLPDSIGLLSKLKILDISNNKLVALPESICQCRSLVELDASFNQLSYLPTNIGYELVSLKRLLIFLNKLRTLPTSIGEMRSLQVLDVHFNELRGIPHSIGKLAGLEVLNLSSNFSDLTELPDSLGDLTNLKELDLSNNQISELPYSFARLDNLTKLNVDQNPLVIPPKEIVDEGVQSMKDYLVKRRLDILMAEERQFMQEELDQTPTGILTRSTSWLTRVASNVSERFTGYLGASGKSTDHYLNQLL</sequence>
<dbReference type="GO" id="GO:0005737">
    <property type="term" value="C:cytoplasm"/>
    <property type="evidence" value="ECO:0007669"/>
    <property type="project" value="TreeGrafter"/>
</dbReference>
<keyword evidence="7" id="KW-1185">Reference proteome</keyword>
<comment type="similarity">
    <text evidence="3">Belongs to the SHOC2 family.</text>
</comment>
<dbReference type="InterPro" id="IPR050216">
    <property type="entry name" value="LRR_domain-containing"/>
</dbReference>
<keyword evidence="1" id="KW-0433">Leucine-rich repeat</keyword>
<keyword evidence="2" id="KW-0677">Repeat</keyword>
<dbReference type="Pfam" id="PF13855">
    <property type="entry name" value="LRR_8"/>
    <property type="match status" value="2"/>
</dbReference>
<reference evidence="6 7" key="1">
    <citation type="submission" date="2018-06" db="EMBL/GenBank/DDBJ databases">
        <title>The Genome of Cuscuta australis (Dodder) Provides Insight into the Evolution of Plant Parasitism.</title>
        <authorList>
            <person name="Liu H."/>
        </authorList>
    </citation>
    <scope>NUCLEOTIDE SEQUENCE [LARGE SCALE GENOMIC DNA]</scope>
    <source>
        <strain evidence="7">cv. Yunnan</strain>
        <tissue evidence="6">Vines</tissue>
    </source>
</reference>
<dbReference type="SMART" id="SM00364">
    <property type="entry name" value="LRR_BAC"/>
    <property type="match status" value="8"/>
</dbReference>
<comment type="caution">
    <text evidence="6">The sequence shown here is derived from an EMBL/GenBank/DDBJ whole genome shotgun (WGS) entry which is preliminary data.</text>
</comment>
<dbReference type="SMART" id="SM00365">
    <property type="entry name" value="LRR_SD22"/>
    <property type="match status" value="3"/>
</dbReference>
<evidence type="ECO:0000313" key="7">
    <source>
        <dbReference type="Proteomes" id="UP000249390"/>
    </source>
</evidence>
<name>A0A328D0N9_9ASTE</name>
<dbReference type="SMART" id="SM00369">
    <property type="entry name" value="LRR_TYP"/>
    <property type="match status" value="8"/>
</dbReference>
<dbReference type="PRINTS" id="PR00019">
    <property type="entry name" value="LEURICHRPT"/>
</dbReference>
<protein>
    <recommendedName>
        <fullName evidence="4">Leucine-rich repeat and death domain-containing protein 1</fullName>
    </recommendedName>
</protein>
<dbReference type="Pfam" id="PF00560">
    <property type="entry name" value="LRR_1"/>
    <property type="match status" value="1"/>
</dbReference>
<evidence type="ECO:0000256" key="2">
    <source>
        <dbReference type="ARBA" id="ARBA00022737"/>
    </source>
</evidence>
<gene>
    <name evidence="6" type="ORF">DM860_011502</name>
</gene>
<proteinExistence type="inferred from homology"/>
<evidence type="ECO:0000256" key="3">
    <source>
        <dbReference type="ARBA" id="ARBA00023786"/>
    </source>
</evidence>
<feature type="coiled-coil region" evidence="5">
    <location>
        <begin position="153"/>
        <end position="180"/>
    </location>
</feature>
<dbReference type="PROSITE" id="PS51450">
    <property type="entry name" value="LRR"/>
    <property type="match status" value="3"/>
</dbReference>
<dbReference type="FunFam" id="3.80.10.10:FF:000307">
    <property type="entry name" value="Leucine-rich repeats and death domain-containing 1"/>
    <property type="match status" value="1"/>
</dbReference>
<dbReference type="PANTHER" id="PTHR48051">
    <property type="match status" value="1"/>
</dbReference>
<dbReference type="FunFam" id="3.80.10.10:FF:000610">
    <property type="entry name" value="Plant intracellular Ras-group-related LRR protein 9"/>
    <property type="match status" value="1"/>
</dbReference>
<organism evidence="6 7">
    <name type="scientific">Cuscuta australis</name>
    <dbReference type="NCBI Taxonomy" id="267555"/>
    <lineage>
        <taxon>Eukaryota</taxon>
        <taxon>Viridiplantae</taxon>
        <taxon>Streptophyta</taxon>
        <taxon>Embryophyta</taxon>
        <taxon>Tracheophyta</taxon>
        <taxon>Spermatophyta</taxon>
        <taxon>Magnoliopsida</taxon>
        <taxon>eudicotyledons</taxon>
        <taxon>Gunneridae</taxon>
        <taxon>Pentapetalae</taxon>
        <taxon>asterids</taxon>
        <taxon>lamiids</taxon>
        <taxon>Solanales</taxon>
        <taxon>Convolvulaceae</taxon>
        <taxon>Cuscuteae</taxon>
        <taxon>Cuscuta</taxon>
        <taxon>Cuscuta subgen. Grammica</taxon>
        <taxon>Cuscuta sect. Cleistogrammica</taxon>
    </lineage>
</organism>
<dbReference type="Gene3D" id="3.80.10.10">
    <property type="entry name" value="Ribonuclease Inhibitor"/>
    <property type="match status" value="2"/>
</dbReference>
<dbReference type="GO" id="GO:0006952">
    <property type="term" value="P:defense response"/>
    <property type="evidence" value="ECO:0007669"/>
    <property type="project" value="UniProtKB-ARBA"/>
</dbReference>
<dbReference type="PANTHER" id="PTHR48051:SF54">
    <property type="entry name" value="LEUCINE-RICH REPEAT-CONTAINING PROTEIN"/>
    <property type="match status" value="1"/>
</dbReference>
<dbReference type="GO" id="GO:0051707">
    <property type="term" value="P:response to other organism"/>
    <property type="evidence" value="ECO:0007669"/>
    <property type="project" value="UniProtKB-ARBA"/>
</dbReference>
<dbReference type="InterPro" id="IPR001611">
    <property type="entry name" value="Leu-rich_rpt"/>
</dbReference>
<dbReference type="Proteomes" id="UP000249390">
    <property type="component" value="Unassembled WGS sequence"/>
</dbReference>
<keyword evidence="5" id="KW-0175">Coiled coil</keyword>
<evidence type="ECO:0000256" key="5">
    <source>
        <dbReference type="SAM" id="Coils"/>
    </source>
</evidence>
<dbReference type="AlphaFoldDB" id="A0A328D0N9"/>